<feature type="region of interest" description="Disordered" evidence="1">
    <location>
        <begin position="588"/>
        <end position="623"/>
    </location>
</feature>
<accession>A0A2T2ZYA8</accession>
<protein>
    <recommendedName>
        <fullName evidence="6">Membrane-associated protein</fullName>
    </recommendedName>
</protein>
<feature type="compositionally biased region" description="Gly residues" evidence="1">
    <location>
        <begin position="495"/>
        <end position="504"/>
    </location>
</feature>
<keyword evidence="2" id="KW-0812">Transmembrane</keyword>
<feature type="compositionally biased region" description="Polar residues" evidence="1">
    <location>
        <begin position="603"/>
        <end position="615"/>
    </location>
</feature>
<name>A0A2T2ZYA8_9PEZI</name>
<evidence type="ECO:0000256" key="1">
    <source>
        <dbReference type="SAM" id="MobiDB-lite"/>
    </source>
</evidence>
<evidence type="ECO:0000256" key="2">
    <source>
        <dbReference type="SAM" id="Phobius"/>
    </source>
</evidence>
<evidence type="ECO:0000256" key="3">
    <source>
        <dbReference type="SAM" id="SignalP"/>
    </source>
</evidence>
<feature type="signal peptide" evidence="3">
    <location>
        <begin position="1"/>
        <end position="19"/>
    </location>
</feature>
<evidence type="ECO:0008006" key="6">
    <source>
        <dbReference type="Google" id="ProtNLM"/>
    </source>
</evidence>
<keyword evidence="2" id="KW-0472">Membrane</keyword>
<dbReference type="InParanoid" id="A0A2T2ZYA8"/>
<sequence>MLSLLVLVGPCWCWRRCSATDSGLEVHTRLPLCFVLFCFILFCFVLFCSVLFHLLIVSFVVSGFLVVFWRSVTRHQGPRLVARSLSRQFIPLFVTGFGLMATSTYLTTVDGSPTAYLPLPTAWSSAQQDCATGVYQDASGNFVGWDPWYAVQINTSRTTCWPPQATLWWAQAAAAAAAAAAGTSTATTTTATTTTTTILGPEFTCPDIYYPALIETQTTSNTVKTLTFCCPAQYTLYQPQFDRVPASNARQCASQPAPGAVFSWDALTTVSGTEFVYATSQVVPVMTTTITTTMTTTTTTTTIEDNDGAGAGAGAGDAGAGAGVSAWTVFGVPINGENMVLSTDIAIAPTTTSTSTIATVGMATIHGSSSGSSRSNSRSNSNSNSASSTGTHGLLTATTLPSFSSSFFSSSSSSITATGRDSTAGRGHTTASAATAGVAAVTVVTAADGLSRSEMIGIAAGCAAAFVVVVVALLGVVLTTRRRRRRRKRMQLQNGGKGGTGGGQSNNNNNNNGFELEQEECNADCFRTRSQSSGGPLAAAAASLAELEDHKVSRALMACTGNRFVEHEVCGTLPQSGVFWKSHIVGGGGGGQTAKKGEADGMNSASGGATQAEWEQNSHELPA</sequence>
<evidence type="ECO:0000313" key="5">
    <source>
        <dbReference type="Proteomes" id="UP000241462"/>
    </source>
</evidence>
<proteinExistence type="predicted"/>
<feature type="region of interest" description="Disordered" evidence="1">
    <location>
        <begin position="484"/>
        <end position="514"/>
    </location>
</feature>
<dbReference type="OrthoDB" id="4497263at2759"/>
<dbReference type="STRING" id="2025994.A0A2T2ZYA8"/>
<feature type="transmembrane region" description="Helical" evidence="2">
    <location>
        <begin position="455"/>
        <end position="480"/>
    </location>
</feature>
<dbReference type="EMBL" id="KZ678564">
    <property type="protein sequence ID" value="PSR79508.1"/>
    <property type="molecule type" value="Genomic_DNA"/>
</dbReference>
<organism evidence="4 5">
    <name type="scientific">Coniella lustricola</name>
    <dbReference type="NCBI Taxonomy" id="2025994"/>
    <lineage>
        <taxon>Eukaryota</taxon>
        <taxon>Fungi</taxon>
        <taxon>Dikarya</taxon>
        <taxon>Ascomycota</taxon>
        <taxon>Pezizomycotina</taxon>
        <taxon>Sordariomycetes</taxon>
        <taxon>Sordariomycetidae</taxon>
        <taxon>Diaporthales</taxon>
        <taxon>Schizoparmaceae</taxon>
        <taxon>Coniella</taxon>
    </lineage>
</organism>
<feature type="transmembrane region" description="Helical" evidence="2">
    <location>
        <begin position="35"/>
        <end position="68"/>
    </location>
</feature>
<keyword evidence="2" id="KW-1133">Transmembrane helix</keyword>
<keyword evidence="5" id="KW-1185">Reference proteome</keyword>
<feature type="region of interest" description="Disordered" evidence="1">
    <location>
        <begin position="365"/>
        <end position="390"/>
    </location>
</feature>
<feature type="compositionally biased region" description="Low complexity" evidence="1">
    <location>
        <begin position="367"/>
        <end position="390"/>
    </location>
</feature>
<gene>
    <name evidence="4" type="ORF">BD289DRAFT_93732</name>
</gene>
<reference evidence="4 5" key="1">
    <citation type="journal article" date="2018" name="Mycol. Prog.">
        <title>Coniella lustricola, a new species from submerged detritus.</title>
        <authorList>
            <person name="Raudabaugh D.B."/>
            <person name="Iturriaga T."/>
            <person name="Carver A."/>
            <person name="Mondo S."/>
            <person name="Pangilinan J."/>
            <person name="Lipzen A."/>
            <person name="He G."/>
            <person name="Amirebrahimi M."/>
            <person name="Grigoriev I.V."/>
            <person name="Miller A.N."/>
        </authorList>
    </citation>
    <scope>NUCLEOTIDE SEQUENCE [LARGE SCALE GENOMIC DNA]</scope>
    <source>
        <strain evidence="4 5">B22-T-1</strain>
    </source>
</reference>
<dbReference type="AlphaFoldDB" id="A0A2T2ZYA8"/>
<dbReference type="Proteomes" id="UP000241462">
    <property type="component" value="Unassembled WGS sequence"/>
</dbReference>
<evidence type="ECO:0000313" key="4">
    <source>
        <dbReference type="EMBL" id="PSR79508.1"/>
    </source>
</evidence>
<feature type="transmembrane region" description="Helical" evidence="2">
    <location>
        <begin position="89"/>
        <end position="106"/>
    </location>
</feature>
<keyword evidence="3" id="KW-0732">Signal</keyword>
<feature type="chain" id="PRO_5015610454" description="Membrane-associated protein" evidence="3">
    <location>
        <begin position="20"/>
        <end position="623"/>
    </location>
</feature>